<dbReference type="EMBL" id="BORR01000016">
    <property type="protein sequence ID" value="GIO38926.1"/>
    <property type="molecule type" value="Genomic_DNA"/>
</dbReference>
<dbReference type="InterPro" id="IPR017946">
    <property type="entry name" value="PLC-like_Pdiesterase_TIM-brl"/>
</dbReference>
<reference evidence="2 3" key="1">
    <citation type="submission" date="2021-03" db="EMBL/GenBank/DDBJ databases">
        <title>Antimicrobial resistance genes in bacteria isolated from Japanese honey, and their potential for conferring macrolide and lincosamide resistance in the American foulbrood pathogen Paenibacillus larvae.</title>
        <authorList>
            <person name="Okamoto M."/>
            <person name="Kumagai M."/>
            <person name="Kanamori H."/>
            <person name="Takamatsu D."/>
        </authorList>
    </citation>
    <scope>NUCLEOTIDE SEQUENCE [LARGE SCALE GENOMIC DNA]</scope>
    <source>
        <strain evidence="2 3">J41TS12</strain>
    </source>
</reference>
<dbReference type="Pfam" id="PF03009">
    <property type="entry name" value="GDPD"/>
    <property type="match status" value="1"/>
</dbReference>
<name>A0A919XV01_9BACL</name>
<feature type="domain" description="GP-PDE" evidence="1">
    <location>
        <begin position="4"/>
        <end position="235"/>
    </location>
</feature>
<proteinExistence type="predicted"/>
<dbReference type="RefSeq" id="WP_212941645.1">
    <property type="nucleotide sequence ID" value="NZ_BORR01000016.1"/>
</dbReference>
<dbReference type="Proteomes" id="UP000681162">
    <property type="component" value="Unassembled WGS sequence"/>
</dbReference>
<dbReference type="PANTHER" id="PTHR46211:SF1">
    <property type="entry name" value="GLYCEROPHOSPHODIESTER PHOSPHODIESTERASE, CYTOPLASMIC"/>
    <property type="match status" value="1"/>
</dbReference>
<dbReference type="AlphaFoldDB" id="A0A919XV01"/>
<dbReference type="Gene3D" id="3.20.20.190">
    <property type="entry name" value="Phosphatidylinositol (PI) phosphodiesterase"/>
    <property type="match status" value="1"/>
</dbReference>
<comment type="caution">
    <text evidence="2">The sequence shown here is derived from an EMBL/GenBank/DDBJ whole genome shotgun (WGS) entry which is preliminary data.</text>
</comment>
<sequence>MNSFPIVTAHTGCMNHPDHSLASLRSALALGADVYEEDIRVTRDGRLIFAHDDELTLANGQKASLSSHSLSELNELLDEDQLQPEAALTWIKHSGKRMNLDVKTTDALEAALALVTKLDMVEQVFLSGCEYPAALEAARRTRHFRKLLNINIGSFGEMSYSQAVARACEEAREARCFGLNVPYPLVRTELLNAAQREQLAVYVWTVAEEEDMRRLAEMGVDSITTRDVARLMNVKAEMTTLKERAAFDQ</sequence>
<evidence type="ECO:0000313" key="2">
    <source>
        <dbReference type="EMBL" id="GIO38926.1"/>
    </source>
</evidence>
<evidence type="ECO:0000313" key="3">
    <source>
        <dbReference type="Proteomes" id="UP000681162"/>
    </source>
</evidence>
<dbReference type="PROSITE" id="PS51704">
    <property type="entry name" value="GP_PDE"/>
    <property type="match status" value="1"/>
</dbReference>
<gene>
    <name evidence="2" type="ORF">J41TS12_37870</name>
</gene>
<dbReference type="InterPro" id="IPR030395">
    <property type="entry name" value="GP_PDE_dom"/>
</dbReference>
<dbReference type="SUPFAM" id="SSF51695">
    <property type="entry name" value="PLC-like phosphodiesterases"/>
    <property type="match status" value="1"/>
</dbReference>
<dbReference type="GO" id="GO:0008081">
    <property type="term" value="F:phosphoric diester hydrolase activity"/>
    <property type="evidence" value="ECO:0007669"/>
    <property type="project" value="InterPro"/>
</dbReference>
<keyword evidence="3" id="KW-1185">Reference proteome</keyword>
<evidence type="ECO:0000259" key="1">
    <source>
        <dbReference type="PROSITE" id="PS51704"/>
    </source>
</evidence>
<dbReference type="GO" id="GO:0006629">
    <property type="term" value="P:lipid metabolic process"/>
    <property type="evidence" value="ECO:0007669"/>
    <property type="project" value="InterPro"/>
</dbReference>
<dbReference type="CDD" id="cd08556">
    <property type="entry name" value="GDPD"/>
    <property type="match status" value="1"/>
</dbReference>
<organism evidence="2 3">
    <name type="scientific">Paenibacillus antibioticophila</name>
    <dbReference type="NCBI Taxonomy" id="1274374"/>
    <lineage>
        <taxon>Bacteria</taxon>
        <taxon>Bacillati</taxon>
        <taxon>Bacillota</taxon>
        <taxon>Bacilli</taxon>
        <taxon>Bacillales</taxon>
        <taxon>Paenibacillaceae</taxon>
        <taxon>Paenibacillus</taxon>
    </lineage>
</organism>
<accession>A0A919XV01</accession>
<protein>
    <submittedName>
        <fullName evidence="2">Glycerophosphoryl diester phosphodiesterase</fullName>
    </submittedName>
</protein>
<dbReference type="PANTHER" id="PTHR46211">
    <property type="entry name" value="GLYCEROPHOSPHORYL DIESTER PHOSPHODIESTERASE"/>
    <property type="match status" value="1"/>
</dbReference>